<dbReference type="EMBL" id="JARKIE010000115">
    <property type="protein sequence ID" value="KAJ7681644.1"/>
    <property type="molecule type" value="Genomic_DNA"/>
</dbReference>
<evidence type="ECO:0000313" key="2">
    <source>
        <dbReference type="Proteomes" id="UP001221757"/>
    </source>
</evidence>
<reference evidence="1" key="1">
    <citation type="submission" date="2023-03" db="EMBL/GenBank/DDBJ databases">
        <title>Massive genome expansion in bonnet fungi (Mycena s.s.) driven by repeated elements and novel gene families across ecological guilds.</title>
        <authorList>
            <consortium name="Lawrence Berkeley National Laboratory"/>
            <person name="Harder C.B."/>
            <person name="Miyauchi S."/>
            <person name="Viragh M."/>
            <person name="Kuo A."/>
            <person name="Thoen E."/>
            <person name="Andreopoulos B."/>
            <person name="Lu D."/>
            <person name="Skrede I."/>
            <person name="Drula E."/>
            <person name="Henrissat B."/>
            <person name="Morin E."/>
            <person name="Kohler A."/>
            <person name="Barry K."/>
            <person name="LaButti K."/>
            <person name="Morin E."/>
            <person name="Salamov A."/>
            <person name="Lipzen A."/>
            <person name="Mereny Z."/>
            <person name="Hegedus B."/>
            <person name="Baldrian P."/>
            <person name="Stursova M."/>
            <person name="Weitz H."/>
            <person name="Taylor A."/>
            <person name="Grigoriev I.V."/>
            <person name="Nagy L.G."/>
            <person name="Martin F."/>
            <person name="Kauserud H."/>
        </authorList>
    </citation>
    <scope>NUCLEOTIDE SEQUENCE</scope>
    <source>
        <strain evidence="1">CBHHK067</strain>
    </source>
</reference>
<proteinExistence type="predicted"/>
<accession>A0AAD7D6K8</accession>
<protein>
    <submittedName>
        <fullName evidence="1">Uncharacterized protein</fullName>
    </submittedName>
</protein>
<evidence type="ECO:0000313" key="1">
    <source>
        <dbReference type="EMBL" id="KAJ7681644.1"/>
    </source>
</evidence>
<organism evidence="1 2">
    <name type="scientific">Mycena rosella</name>
    <name type="common">Pink bonnet</name>
    <name type="synonym">Agaricus rosellus</name>
    <dbReference type="NCBI Taxonomy" id="1033263"/>
    <lineage>
        <taxon>Eukaryota</taxon>
        <taxon>Fungi</taxon>
        <taxon>Dikarya</taxon>
        <taxon>Basidiomycota</taxon>
        <taxon>Agaricomycotina</taxon>
        <taxon>Agaricomycetes</taxon>
        <taxon>Agaricomycetidae</taxon>
        <taxon>Agaricales</taxon>
        <taxon>Marasmiineae</taxon>
        <taxon>Mycenaceae</taxon>
        <taxon>Mycena</taxon>
    </lineage>
</organism>
<name>A0AAD7D6K8_MYCRO</name>
<keyword evidence="2" id="KW-1185">Reference proteome</keyword>
<comment type="caution">
    <text evidence="1">The sequence shown here is derived from an EMBL/GenBank/DDBJ whole genome shotgun (WGS) entry which is preliminary data.</text>
</comment>
<dbReference type="AlphaFoldDB" id="A0AAD7D6K8"/>
<dbReference type="Proteomes" id="UP001221757">
    <property type="component" value="Unassembled WGS sequence"/>
</dbReference>
<gene>
    <name evidence="1" type="ORF">B0H17DRAFT_1205628</name>
</gene>
<sequence>MHNEPAFPVELEREIFETTALMHSSTIPTLLRVARRILLWIEPLLYRVICTSTDGDIARALLKATKSKPPKFFHDAVRHIFLGYTSDWSVEEAVELLELCTGIVDCVALGALANPVMLPILANMRLERLSVSLQELFGPTTSIDPTHPLFKSITHLDLLQDIIDGASTCAIPALPALTHLCLADEVSWDVVGSLLEECPRLEILVNLWDYEGAPLAHAHAGEMPFRDLRFVMGLYKNWINAWVAGAKGLPDFWSRADDFVACKRRGAIAADCYWLEQPDDASNVSQSIPS</sequence>